<dbReference type="Proteomes" id="UP001166291">
    <property type="component" value="Unassembled WGS sequence"/>
</dbReference>
<evidence type="ECO:0000313" key="4">
    <source>
        <dbReference type="Proteomes" id="UP001166291"/>
    </source>
</evidence>
<dbReference type="EMBL" id="JAHWDQ010000007">
    <property type="protein sequence ID" value="MBW2942750.1"/>
    <property type="molecule type" value="Genomic_DNA"/>
</dbReference>
<dbReference type="RefSeq" id="WP_219044995.1">
    <property type="nucleotide sequence ID" value="NZ_JAHWDQ010000007.1"/>
</dbReference>
<gene>
    <name evidence="3" type="ORF">KXJ70_18265</name>
</gene>
<sequence>MTETLFAFDERNYQECQNTFRGENNQEYYLGDYTIDAGSAIDVRADKKSVGSCSIIRLRSKSRLFFRRSWNHIREDATDVMVLWFVKRGGMNLSYQAANCTAKPGDFVITKSMSPFTIECTIDDSSVHEVLHVIVPTHVFRQFFPHEIKEGFTMPTSSRELAIAERMLADIFNDGDAALSPRIEQLLLDSALSVITEALNDCDGSTKERVSLSEKRFQDVMRFVEIHLSDPKLNAAKVADACKISQRYLSHLLKQHDTSFSSLVWDWRLKNAHQWLSNTSPTEISIAEIAFRVGFKSPAHFSRLFKQVYKVGPREYRSSQRAASTQLEESAQQHEFYNAGSRLLQ</sequence>
<dbReference type="PROSITE" id="PS01124">
    <property type="entry name" value="HTH_ARAC_FAMILY_2"/>
    <property type="match status" value="1"/>
</dbReference>
<keyword evidence="1" id="KW-0238">DNA-binding</keyword>
<protein>
    <submittedName>
        <fullName evidence="3">Helix-turn-helix transcriptional regulator</fullName>
    </submittedName>
</protein>
<dbReference type="PANTHER" id="PTHR43280">
    <property type="entry name" value="ARAC-FAMILY TRANSCRIPTIONAL REGULATOR"/>
    <property type="match status" value="1"/>
</dbReference>
<organism evidence="3 4">
    <name type="scientific">Zhongshania aquimaris</name>
    <dbReference type="NCBI Taxonomy" id="2857107"/>
    <lineage>
        <taxon>Bacteria</taxon>
        <taxon>Pseudomonadati</taxon>
        <taxon>Pseudomonadota</taxon>
        <taxon>Gammaproteobacteria</taxon>
        <taxon>Cellvibrionales</taxon>
        <taxon>Spongiibacteraceae</taxon>
        <taxon>Zhongshania</taxon>
    </lineage>
</organism>
<dbReference type="SMART" id="SM00342">
    <property type="entry name" value="HTH_ARAC"/>
    <property type="match status" value="1"/>
</dbReference>
<feature type="domain" description="HTH araC/xylS-type" evidence="2">
    <location>
        <begin position="218"/>
        <end position="319"/>
    </location>
</feature>
<keyword evidence="4" id="KW-1185">Reference proteome</keyword>
<proteinExistence type="predicted"/>
<name>A0ABS6VWK9_9GAMM</name>
<evidence type="ECO:0000259" key="2">
    <source>
        <dbReference type="PROSITE" id="PS01124"/>
    </source>
</evidence>
<evidence type="ECO:0000256" key="1">
    <source>
        <dbReference type="ARBA" id="ARBA00023125"/>
    </source>
</evidence>
<dbReference type="Pfam" id="PF12833">
    <property type="entry name" value="HTH_18"/>
    <property type="match status" value="1"/>
</dbReference>
<accession>A0ABS6VWK9</accession>
<reference evidence="3" key="1">
    <citation type="submission" date="2021-07" db="EMBL/GenBank/DDBJ databases">
        <title>Zhongshania sp. CAU 1632 isolated from seawater.</title>
        <authorList>
            <person name="Kim W."/>
        </authorList>
    </citation>
    <scope>NUCLEOTIDE SEQUENCE</scope>
    <source>
        <strain evidence="3">CAU 1632</strain>
    </source>
</reference>
<dbReference type="InterPro" id="IPR018060">
    <property type="entry name" value="HTH_AraC"/>
</dbReference>
<evidence type="ECO:0000313" key="3">
    <source>
        <dbReference type="EMBL" id="MBW2942750.1"/>
    </source>
</evidence>
<dbReference type="PANTHER" id="PTHR43280:SF31">
    <property type="entry name" value="TRANSCRIPTIONAL REGULATORY PROTEIN"/>
    <property type="match status" value="1"/>
</dbReference>
<comment type="caution">
    <text evidence="3">The sequence shown here is derived from an EMBL/GenBank/DDBJ whole genome shotgun (WGS) entry which is preliminary data.</text>
</comment>